<sequence length="268" mass="30960">MKVVGIRFRQAGKIYYFNAKNIEFEYKDLAVVETSNGIEIAEVALTDVDLEKNQPKEKLSEIIRKATKDDIYYYKKNEKEAKEAIGLCQQKACEHGLSMKIIDAKYTFDRSKITFYFKSENRVDFRGLVKDLAAIYKNRIELRQIGVRDHAKMIEHFGPCGQRCCCGRFLNDFKPLSIKMAKDQNITLDPAKISGICGRLMCCLSYEEECYKCAKKIMPKEGQKVKTADGYGMVLENDYVKESSRVRVKLTGTDEEIEESYLLKEMEY</sequence>
<dbReference type="AlphaFoldDB" id="A0A133KHC1"/>
<evidence type="ECO:0000313" key="2">
    <source>
        <dbReference type="EMBL" id="KWZ78962.1"/>
    </source>
</evidence>
<dbReference type="GO" id="GO:0005737">
    <property type="term" value="C:cytoplasm"/>
    <property type="evidence" value="ECO:0007669"/>
    <property type="project" value="TreeGrafter"/>
</dbReference>
<dbReference type="EMBL" id="LRPM01000010">
    <property type="protein sequence ID" value="KWZ78962.1"/>
    <property type="molecule type" value="Genomic_DNA"/>
</dbReference>
<dbReference type="Pfam" id="PF04468">
    <property type="entry name" value="PSP1"/>
    <property type="match status" value="1"/>
</dbReference>
<evidence type="ECO:0000313" key="3">
    <source>
        <dbReference type="Proteomes" id="UP000070383"/>
    </source>
</evidence>
<dbReference type="OrthoDB" id="9779344at2"/>
<proteinExistence type="predicted"/>
<gene>
    <name evidence="2" type="ORF">HMPREF3200_00444</name>
</gene>
<keyword evidence="3" id="KW-1185">Reference proteome</keyword>
<feature type="domain" description="PSP1 C-terminal" evidence="1">
    <location>
        <begin position="60"/>
        <end position="145"/>
    </location>
</feature>
<dbReference type="InterPro" id="IPR047767">
    <property type="entry name" value="PSP1-like"/>
</dbReference>
<dbReference type="NCBIfam" id="NF041131">
    <property type="entry name" value="RicT_YaaT_fam"/>
    <property type="match status" value="1"/>
</dbReference>
<dbReference type="Proteomes" id="UP000070383">
    <property type="component" value="Unassembled WGS sequence"/>
</dbReference>
<dbReference type="PATRIC" id="fig|33036.3.peg.443"/>
<comment type="caution">
    <text evidence="2">The sequence shown here is derived from an EMBL/GenBank/DDBJ whole genome shotgun (WGS) entry which is preliminary data.</text>
</comment>
<dbReference type="STRING" id="33036.HMPREF3200_00444"/>
<evidence type="ECO:0000259" key="1">
    <source>
        <dbReference type="PROSITE" id="PS51411"/>
    </source>
</evidence>
<protein>
    <submittedName>
        <fullName evidence="2">PSP1 protein</fullName>
    </submittedName>
</protein>
<name>A0A133KHC1_9FIRM</name>
<organism evidence="2 3">
    <name type="scientific">Anaerococcus tetradius</name>
    <dbReference type="NCBI Taxonomy" id="33036"/>
    <lineage>
        <taxon>Bacteria</taxon>
        <taxon>Bacillati</taxon>
        <taxon>Bacillota</taxon>
        <taxon>Tissierellia</taxon>
        <taxon>Tissierellales</taxon>
        <taxon>Peptoniphilaceae</taxon>
        <taxon>Anaerococcus</taxon>
    </lineage>
</organism>
<reference evidence="3" key="1">
    <citation type="submission" date="2016-01" db="EMBL/GenBank/DDBJ databases">
        <authorList>
            <person name="Mitreva M."/>
            <person name="Pepin K.H."/>
            <person name="Mihindukulasuriya K.A."/>
            <person name="Fulton R."/>
            <person name="Fronick C."/>
            <person name="O'Laughlin M."/>
            <person name="Miner T."/>
            <person name="Herter B."/>
            <person name="Rosa B.A."/>
            <person name="Cordes M."/>
            <person name="Tomlinson C."/>
            <person name="Wollam A."/>
            <person name="Palsikar V.B."/>
            <person name="Mardis E.R."/>
            <person name="Wilson R.K."/>
        </authorList>
    </citation>
    <scope>NUCLEOTIDE SEQUENCE [LARGE SCALE GENOMIC DNA]</scope>
    <source>
        <strain evidence="3">MJR8151</strain>
    </source>
</reference>
<accession>A0A133KHC1</accession>
<dbReference type="PANTHER" id="PTHR43830">
    <property type="entry name" value="PROTEIN PSP1"/>
    <property type="match status" value="1"/>
</dbReference>
<dbReference type="PROSITE" id="PS51411">
    <property type="entry name" value="PSP1_C"/>
    <property type="match status" value="1"/>
</dbReference>
<dbReference type="RefSeq" id="WP_060929045.1">
    <property type="nucleotide sequence ID" value="NZ_KQ955253.1"/>
</dbReference>
<dbReference type="PANTHER" id="PTHR43830:SF3">
    <property type="entry name" value="PROTEIN PSP1"/>
    <property type="match status" value="1"/>
</dbReference>
<dbReference type="InterPro" id="IPR007557">
    <property type="entry name" value="PSP1_C"/>
</dbReference>